<dbReference type="SUPFAM" id="SSF52540">
    <property type="entry name" value="P-loop containing nucleoside triphosphate hydrolases"/>
    <property type="match status" value="1"/>
</dbReference>
<evidence type="ECO:0000259" key="5">
    <source>
        <dbReference type="PROSITE" id="PS51194"/>
    </source>
</evidence>
<name>A0ABM0MV48_SACKO</name>
<dbReference type="PANTHER" id="PTHR13710">
    <property type="entry name" value="DNA HELICASE RECQ FAMILY MEMBER"/>
    <property type="match status" value="1"/>
</dbReference>
<evidence type="ECO:0000256" key="4">
    <source>
        <dbReference type="SAM" id="MobiDB-lite"/>
    </source>
</evidence>
<evidence type="ECO:0000313" key="6">
    <source>
        <dbReference type="Proteomes" id="UP000694865"/>
    </source>
</evidence>
<accession>A0ABM0MV48</accession>
<organism evidence="6 7">
    <name type="scientific">Saccoglossus kowalevskii</name>
    <name type="common">Acorn worm</name>
    <dbReference type="NCBI Taxonomy" id="10224"/>
    <lineage>
        <taxon>Eukaryota</taxon>
        <taxon>Metazoa</taxon>
        <taxon>Hemichordata</taxon>
        <taxon>Enteropneusta</taxon>
        <taxon>Harrimaniidae</taxon>
        <taxon>Saccoglossus</taxon>
    </lineage>
</organism>
<dbReference type="PANTHER" id="PTHR13710:SF108">
    <property type="entry name" value="ATP-DEPENDENT DNA HELICASE Q4"/>
    <property type="match status" value="1"/>
</dbReference>
<gene>
    <name evidence="7" type="primary">LOC102805709</name>
</gene>
<comment type="similarity">
    <text evidence="1">Belongs to the helicase family. RecQ subfamily.</text>
</comment>
<dbReference type="GeneID" id="102805709"/>
<dbReference type="InterPro" id="IPR001650">
    <property type="entry name" value="Helicase_C-like"/>
</dbReference>
<evidence type="ECO:0000313" key="7">
    <source>
        <dbReference type="RefSeq" id="XP_006823889.1"/>
    </source>
</evidence>
<dbReference type="PROSITE" id="PS51194">
    <property type="entry name" value="HELICASE_CTER"/>
    <property type="match status" value="1"/>
</dbReference>
<comment type="catalytic activity">
    <reaction evidence="2">
        <text>Couples ATP hydrolysis with the unwinding of duplex DNA by translocating in the 3'-5' direction.</text>
        <dbReference type="EC" id="5.6.2.4"/>
    </reaction>
</comment>
<evidence type="ECO:0000256" key="1">
    <source>
        <dbReference type="ARBA" id="ARBA00005446"/>
    </source>
</evidence>
<feature type="non-terminal residue" evidence="7">
    <location>
        <position position="1"/>
    </location>
</feature>
<keyword evidence="6" id="KW-1185">Reference proteome</keyword>
<evidence type="ECO:0000256" key="2">
    <source>
        <dbReference type="ARBA" id="ARBA00034617"/>
    </source>
</evidence>
<sequence length="133" mass="15340">GKKKPLTVNSVESYHAGKSSSERRRIQNQFMSGQLRIVAATVAFGMGLDKSDVRAIIHFNLPKTFESYVQEIGRAGRDGEPAQCHLFLDPEGHDQRELRRFIYGNSVERNTVKKLVRKVFQKCKCRQIYQRQQ</sequence>
<evidence type="ECO:0000256" key="3">
    <source>
        <dbReference type="ARBA" id="ARBA00034808"/>
    </source>
</evidence>
<dbReference type="Gene3D" id="3.40.50.300">
    <property type="entry name" value="P-loop containing nucleotide triphosphate hydrolases"/>
    <property type="match status" value="1"/>
</dbReference>
<feature type="non-terminal residue" evidence="7">
    <location>
        <position position="133"/>
    </location>
</feature>
<dbReference type="Proteomes" id="UP000694865">
    <property type="component" value="Unplaced"/>
</dbReference>
<feature type="domain" description="Helicase C-terminal" evidence="5">
    <location>
        <begin position="1"/>
        <end position="120"/>
    </location>
</feature>
<feature type="region of interest" description="Disordered" evidence="4">
    <location>
        <begin position="1"/>
        <end position="23"/>
    </location>
</feature>
<protein>
    <recommendedName>
        <fullName evidence="3">DNA 3'-5' helicase</fullName>
        <ecNumber evidence="3">5.6.2.4</ecNumber>
    </recommendedName>
</protein>
<dbReference type="Pfam" id="PF00271">
    <property type="entry name" value="Helicase_C"/>
    <property type="match status" value="1"/>
</dbReference>
<dbReference type="SMART" id="SM00490">
    <property type="entry name" value="HELICc"/>
    <property type="match status" value="1"/>
</dbReference>
<reference evidence="7" key="1">
    <citation type="submission" date="2025-08" db="UniProtKB">
        <authorList>
            <consortium name="RefSeq"/>
        </authorList>
    </citation>
    <scope>IDENTIFICATION</scope>
    <source>
        <tissue evidence="7">Testes</tissue>
    </source>
</reference>
<dbReference type="RefSeq" id="XP_006823889.1">
    <property type="nucleotide sequence ID" value="XM_006823826.1"/>
</dbReference>
<dbReference type="InterPro" id="IPR027417">
    <property type="entry name" value="P-loop_NTPase"/>
</dbReference>
<dbReference type="EC" id="5.6.2.4" evidence="3"/>
<proteinExistence type="inferred from homology"/>